<dbReference type="OrthoDB" id="4492972at2759"/>
<feature type="transmembrane region" description="Helical" evidence="2">
    <location>
        <begin position="20"/>
        <end position="41"/>
    </location>
</feature>
<organism evidence="3 4">
    <name type="scientific">Lepidopterella palustris CBS 459.81</name>
    <dbReference type="NCBI Taxonomy" id="1314670"/>
    <lineage>
        <taxon>Eukaryota</taxon>
        <taxon>Fungi</taxon>
        <taxon>Dikarya</taxon>
        <taxon>Ascomycota</taxon>
        <taxon>Pezizomycotina</taxon>
        <taxon>Dothideomycetes</taxon>
        <taxon>Pleosporomycetidae</taxon>
        <taxon>Mytilinidiales</taxon>
        <taxon>Argynnaceae</taxon>
        <taxon>Lepidopterella</taxon>
    </lineage>
</organism>
<evidence type="ECO:0000256" key="1">
    <source>
        <dbReference type="SAM" id="MobiDB-lite"/>
    </source>
</evidence>
<keyword evidence="4" id="KW-1185">Reference proteome</keyword>
<feature type="region of interest" description="Disordered" evidence="1">
    <location>
        <begin position="170"/>
        <end position="189"/>
    </location>
</feature>
<proteinExistence type="predicted"/>
<reference evidence="3 4" key="1">
    <citation type="journal article" date="2016" name="Nat. Commun.">
        <title>Ectomycorrhizal ecology is imprinted in the genome of the dominant symbiotic fungus Cenococcum geophilum.</title>
        <authorList>
            <consortium name="DOE Joint Genome Institute"/>
            <person name="Peter M."/>
            <person name="Kohler A."/>
            <person name="Ohm R.A."/>
            <person name="Kuo A."/>
            <person name="Krutzmann J."/>
            <person name="Morin E."/>
            <person name="Arend M."/>
            <person name="Barry K.W."/>
            <person name="Binder M."/>
            <person name="Choi C."/>
            <person name="Clum A."/>
            <person name="Copeland A."/>
            <person name="Grisel N."/>
            <person name="Haridas S."/>
            <person name="Kipfer T."/>
            <person name="LaButti K."/>
            <person name="Lindquist E."/>
            <person name="Lipzen A."/>
            <person name="Maire R."/>
            <person name="Meier B."/>
            <person name="Mihaltcheva S."/>
            <person name="Molinier V."/>
            <person name="Murat C."/>
            <person name="Poggeler S."/>
            <person name="Quandt C.A."/>
            <person name="Sperisen C."/>
            <person name="Tritt A."/>
            <person name="Tisserant E."/>
            <person name="Crous P.W."/>
            <person name="Henrissat B."/>
            <person name="Nehls U."/>
            <person name="Egli S."/>
            <person name="Spatafora J.W."/>
            <person name="Grigoriev I.V."/>
            <person name="Martin F.M."/>
        </authorList>
    </citation>
    <scope>NUCLEOTIDE SEQUENCE [LARGE SCALE GENOMIC DNA]</scope>
    <source>
        <strain evidence="3 4">CBS 459.81</strain>
    </source>
</reference>
<feature type="compositionally biased region" description="Low complexity" evidence="1">
    <location>
        <begin position="248"/>
        <end position="266"/>
    </location>
</feature>
<keyword evidence="2" id="KW-0812">Transmembrane</keyword>
<feature type="region of interest" description="Disordered" evidence="1">
    <location>
        <begin position="199"/>
        <end position="272"/>
    </location>
</feature>
<evidence type="ECO:0000313" key="4">
    <source>
        <dbReference type="Proteomes" id="UP000250266"/>
    </source>
</evidence>
<feature type="region of interest" description="Disordered" evidence="1">
    <location>
        <begin position="79"/>
        <end position="144"/>
    </location>
</feature>
<keyword evidence="2" id="KW-0472">Membrane</keyword>
<evidence type="ECO:0000256" key="2">
    <source>
        <dbReference type="SAM" id="Phobius"/>
    </source>
</evidence>
<accession>A0A8E2JH73</accession>
<dbReference type="EMBL" id="KV744885">
    <property type="protein sequence ID" value="OCK82535.1"/>
    <property type="molecule type" value="Genomic_DNA"/>
</dbReference>
<feature type="compositionally biased region" description="Low complexity" evidence="1">
    <location>
        <begin position="80"/>
        <end position="91"/>
    </location>
</feature>
<dbReference type="Proteomes" id="UP000250266">
    <property type="component" value="Unassembled WGS sequence"/>
</dbReference>
<feature type="transmembrane region" description="Helical" evidence="2">
    <location>
        <begin position="50"/>
        <end position="72"/>
    </location>
</feature>
<keyword evidence="2" id="KW-1133">Transmembrane helix</keyword>
<dbReference type="AlphaFoldDB" id="A0A8E2JH73"/>
<name>A0A8E2JH73_9PEZI</name>
<protein>
    <submittedName>
        <fullName evidence="3">Uncharacterized protein</fullName>
    </submittedName>
</protein>
<evidence type="ECO:0000313" key="3">
    <source>
        <dbReference type="EMBL" id="OCK82535.1"/>
    </source>
</evidence>
<gene>
    <name evidence="3" type="ORF">K432DRAFT_219636</name>
</gene>
<sequence>MTGLELHFSAIRYDIMFNPLYLLGPPILVLVSIPLAIFAFFTTSIALSTLLIRVSIVYVELGIALIRSWLFVQDPNKTCSKSIAPSSSSRRTSPHRRNRRSSGASTSSSQDLAISRKPPTKSGSFASLIGSGGPNRDFEGVGGWRVPGEEEEEALWIGMNSRLELPAAVPTHQHQRKHQRSLTGGSQRWSWSPEAIRMSPMQSRARTPVAGAEPLNPEEYFDFDPHNRFSTASDPIGKHTHDGRRKSLSASSTSSASSRRASAIASTKHAGE</sequence>